<evidence type="ECO:0000259" key="4">
    <source>
        <dbReference type="Pfam" id="PF05175"/>
    </source>
</evidence>
<feature type="region of interest" description="Disordered" evidence="3">
    <location>
        <begin position="262"/>
        <end position="284"/>
    </location>
</feature>
<dbReference type="CDD" id="cd02440">
    <property type="entry name" value="AdoMet_MTases"/>
    <property type="match status" value="1"/>
</dbReference>
<reference evidence="5" key="2">
    <citation type="submission" date="2021-08" db="EMBL/GenBank/DDBJ databases">
        <authorList>
            <person name="Tani A."/>
            <person name="Ola A."/>
            <person name="Ogura Y."/>
            <person name="Katsura K."/>
            <person name="Hayashi T."/>
        </authorList>
    </citation>
    <scope>NUCLEOTIDE SEQUENCE</scope>
    <source>
        <strain evidence="5">DSM 16372</strain>
    </source>
</reference>
<dbReference type="Gene3D" id="3.40.50.150">
    <property type="entry name" value="Vaccinia Virus protein VP39"/>
    <property type="match status" value="1"/>
</dbReference>
<dbReference type="EMBL" id="BPQO01000012">
    <property type="protein sequence ID" value="GJD89588.1"/>
    <property type="molecule type" value="Genomic_DNA"/>
</dbReference>
<evidence type="ECO:0000256" key="3">
    <source>
        <dbReference type="SAM" id="MobiDB-lite"/>
    </source>
</evidence>
<dbReference type="PANTHER" id="PTHR47739">
    <property type="entry name" value="TRNA1(VAL) (ADENINE(37)-N6)-METHYLTRANSFERASE"/>
    <property type="match status" value="1"/>
</dbReference>
<feature type="domain" description="Methyltransferase small" evidence="4">
    <location>
        <begin position="56"/>
        <end position="164"/>
    </location>
</feature>
<evidence type="ECO:0000256" key="1">
    <source>
        <dbReference type="ARBA" id="ARBA00022603"/>
    </source>
</evidence>
<accession>A0AAV4ZMQ3</accession>
<feature type="region of interest" description="Disordered" evidence="3">
    <location>
        <begin position="1"/>
        <end position="28"/>
    </location>
</feature>
<feature type="compositionally biased region" description="Basic and acidic residues" evidence="3">
    <location>
        <begin position="272"/>
        <end position="284"/>
    </location>
</feature>
<gene>
    <name evidence="5" type="primary">yfiC</name>
    <name evidence="5" type="ORF">BHAOGJBA_3117</name>
</gene>
<evidence type="ECO:0000313" key="6">
    <source>
        <dbReference type="Proteomes" id="UP001055247"/>
    </source>
</evidence>
<dbReference type="GO" id="GO:0032259">
    <property type="term" value="P:methylation"/>
    <property type="evidence" value="ECO:0007669"/>
    <property type="project" value="UniProtKB-KW"/>
</dbReference>
<dbReference type="InterPro" id="IPR002052">
    <property type="entry name" value="DNA_methylase_N6_adenine_CS"/>
</dbReference>
<dbReference type="SUPFAM" id="SSF53335">
    <property type="entry name" value="S-adenosyl-L-methionine-dependent methyltransferases"/>
    <property type="match status" value="1"/>
</dbReference>
<keyword evidence="1" id="KW-0489">Methyltransferase</keyword>
<reference evidence="5" key="1">
    <citation type="journal article" date="2016" name="Front. Microbiol.">
        <title>Genome Sequence of the Piezophilic, Mesophilic Sulfate-Reducing Bacterium Desulfovibrio indicus J2T.</title>
        <authorList>
            <person name="Cao J."/>
            <person name="Maignien L."/>
            <person name="Shao Z."/>
            <person name="Alain K."/>
            <person name="Jebbar M."/>
        </authorList>
    </citation>
    <scope>NUCLEOTIDE SEQUENCE</scope>
    <source>
        <strain evidence="5">DSM 16372</strain>
    </source>
</reference>
<dbReference type="GO" id="GO:0008170">
    <property type="term" value="F:N-methyltransferase activity"/>
    <property type="evidence" value="ECO:0007669"/>
    <property type="project" value="UniProtKB-ARBA"/>
</dbReference>
<dbReference type="InterPro" id="IPR050210">
    <property type="entry name" value="tRNA_Adenine-N(6)_MTase"/>
</dbReference>
<dbReference type="PROSITE" id="PS00092">
    <property type="entry name" value="N6_MTASE"/>
    <property type="match status" value="1"/>
</dbReference>
<proteinExistence type="predicted"/>
<dbReference type="PANTHER" id="PTHR47739:SF1">
    <property type="entry name" value="TRNA1(VAL) (ADENINE(37)-N6)-METHYLTRANSFERASE"/>
    <property type="match status" value="1"/>
</dbReference>
<dbReference type="GO" id="GO:0003676">
    <property type="term" value="F:nucleic acid binding"/>
    <property type="evidence" value="ECO:0007669"/>
    <property type="project" value="InterPro"/>
</dbReference>
<protein>
    <submittedName>
        <fullName evidence="5">tRNA1(Val) (Adenine(37)-N6)-methyltransferase</fullName>
    </submittedName>
</protein>
<name>A0AAV4ZMQ3_9HYPH</name>
<dbReference type="InterPro" id="IPR029063">
    <property type="entry name" value="SAM-dependent_MTases_sf"/>
</dbReference>
<keyword evidence="2" id="KW-0949">S-adenosyl-L-methionine</keyword>
<dbReference type="InterPro" id="IPR007848">
    <property type="entry name" value="Small_mtfrase_dom"/>
</dbReference>
<dbReference type="GO" id="GO:0008757">
    <property type="term" value="F:S-adenosylmethionine-dependent methyltransferase activity"/>
    <property type="evidence" value="ECO:0007669"/>
    <property type="project" value="UniProtKB-ARBA"/>
</dbReference>
<evidence type="ECO:0000313" key="5">
    <source>
        <dbReference type="EMBL" id="GJD89588.1"/>
    </source>
</evidence>
<sequence length="284" mass="29418">MVPYMRDAPATDAPGRAGGPPVSAEVSAEPDSLFGGRLRLFQPARGAHRAGTDAVLLARLLEPPPGARICDLGAGSGAVGLAYGLGGARATLVEREPEMAALARRNAALNGVEAAVIETDLLASAAARRAAGLEPESQDVVVTNPPFFEGGSQPSRRLTPNALRGAAHDFGPGDLDTWIRTAAWLLRPGGQLGLIHRADALPSCLAALGRRFGGISVRPVHARPARPAIRILVRALKGSRAPFGLLPPLVLQGADGVPTPESVALHGVGSWPHDDPGARPTRER</sequence>
<dbReference type="Proteomes" id="UP001055247">
    <property type="component" value="Unassembled WGS sequence"/>
</dbReference>
<keyword evidence="1" id="KW-0808">Transferase</keyword>
<evidence type="ECO:0000256" key="2">
    <source>
        <dbReference type="ARBA" id="ARBA00022691"/>
    </source>
</evidence>
<keyword evidence="6" id="KW-1185">Reference proteome</keyword>
<organism evidence="5 6">
    <name type="scientific">Methylobacterium hispanicum</name>
    <dbReference type="NCBI Taxonomy" id="270350"/>
    <lineage>
        <taxon>Bacteria</taxon>
        <taxon>Pseudomonadati</taxon>
        <taxon>Pseudomonadota</taxon>
        <taxon>Alphaproteobacteria</taxon>
        <taxon>Hyphomicrobiales</taxon>
        <taxon>Methylobacteriaceae</taxon>
        <taxon>Methylobacterium</taxon>
    </lineage>
</organism>
<dbReference type="Pfam" id="PF05175">
    <property type="entry name" value="MTS"/>
    <property type="match status" value="1"/>
</dbReference>
<comment type="caution">
    <text evidence="5">The sequence shown here is derived from an EMBL/GenBank/DDBJ whole genome shotgun (WGS) entry which is preliminary data.</text>
</comment>
<dbReference type="AlphaFoldDB" id="A0AAV4ZMQ3"/>